<gene>
    <name evidence="1" type="ORF">OEZ85_001352</name>
    <name evidence="2" type="ORF">OEZ85_001354</name>
</gene>
<evidence type="ECO:0000313" key="2">
    <source>
        <dbReference type="EMBL" id="WIA22999.1"/>
    </source>
</evidence>
<evidence type="ECO:0000313" key="1">
    <source>
        <dbReference type="EMBL" id="WIA22997.1"/>
    </source>
</evidence>
<sequence>MMRWQPDYELGLGYDIISSELKAPAVHFSGAPVTGAAAGQAQVQSSWYLVDSTDSYVTALEAYGFAGLSASDIKMDTSSELAQKLSISRRSVHAVVMAKHQTAGFFRGPEPRLNALARSKLATEGPAAFQSLFGDRFIKGYNKAGCFAGICTLEFSSAERSDSASASINAGLGGLGFNGPAVASAFGSAMQTHQREYSCRMSLCGRGWPGGQLPTAGAGADASAGCATASVLAANRSARTLEQLQQAVQAMNTQSGEPLEALLGKYTELEDYHSALDQYNKSQLSDFQWLLGYIWPSAGKASSHTAAASHASDVAAGVPSGAVDEASKRLWHAAQKLKYLEQMLTAEVRPHGLQRNEVVRGLQKELTSVRMQVGDAFSKPQSCAALGAFICYPRSANQALQAGVDADLWKTGKELHHDLLQALDKLEQELLAELGQLAAEVPSEWFGSRASGPLARVDMRAGEPLKLQCIVPCWGGGEGRRAVGGYAISHMHGVSRASFSPNLYLNKATAYMVRSGLPIIGVCGLGLPLLSERLRHQTEAALSNLEPLEIRDLHDVVKVEVVIGRMNNDVFRTDVQFVRQVVFHKSDNTKLRIPDCPEHQLLGSLSYRSVVPPEGCVGRVVAVSGQDHALRFHWVRAA</sequence>
<proteinExistence type="predicted"/>
<accession>A0ABY8URQ2</accession>
<name>A0ABY8URQ2_TETOB</name>
<dbReference type="EMBL" id="CP126222">
    <property type="protein sequence ID" value="WIA22999.1"/>
    <property type="molecule type" value="Genomic_DNA"/>
</dbReference>
<reference evidence="1 3" key="1">
    <citation type="submission" date="2023-05" db="EMBL/GenBank/DDBJ databases">
        <title>A 100% complete, gapless, phased diploid assembly of the Scenedesmus obliquus UTEX 3031 genome.</title>
        <authorList>
            <person name="Biondi T.C."/>
            <person name="Hanschen E.R."/>
            <person name="Kwon T."/>
            <person name="Eng W."/>
            <person name="Kruse C.P.S."/>
            <person name="Koehler S.I."/>
            <person name="Kunde Y."/>
            <person name="Gleasner C.D."/>
            <person name="You Mak K.T."/>
            <person name="Polle J."/>
            <person name="Hovde B.T."/>
            <person name="Starkenburg S.R."/>
        </authorList>
    </citation>
    <scope>NUCLEOTIDE SEQUENCE [LARGE SCALE GENOMIC DNA]</scope>
    <source>
        <strain evidence="1 3">DOE0152z</strain>
    </source>
</reference>
<dbReference type="Proteomes" id="UP001244341">
    <property type="component" value="Chromosome 15b"/>
</dbReference>
<dbReference type="EMBL" id="CP126222">
    <property type="protein sequence ID" value="WIA22997.1"/>
    <property type="molecule type" value="Genomic_DNA"/>
</dbReference>
<evidence type="ECO:0000313" key="3">
    <source>
        <dbReference type="Proteomes" id="UP001244341"/>
    </source>
</evidence>
<organism evidence="1 3">
    <name type="scientific">Tetradesmus obliquus</name>
    <name type="common">Green alga</name>
    <name type="synonym">Acutodesmus obliquus</name>
    <dbReference type="NCBI Taxonomy" id="3088"/>
    <lineage>
        <taxon>Eukaryota</taxon>
        <taxon>Viridiplantae</taxon>
        <taxon>Chlorophyta</taxon>
        <taxon>core chlorophytes</taxon>
        <taxon>Chlorophyceae</taxon>
        <taxon>CS clade</taxon>
        <taxon>Sphaeropleales</taxon>
        <taxon>Scenedesmaceae</taxon>
        <taxon>Tetradesmus</taxon>
    </lineage>
</organism>
<keyword evidence="3" id="KW-1185">Reference proteome</keyword>
<protein>
    <submittedName>
        <fullName evidence="1">Uncharacterized protein</fullName>
    </submittedName>
</protein>